<evidence type="ECO:0000313" key="1">
    <source>
        <dbReference type="EMBL" id="KAJ9097673.1"/>
    </source>
</evidence>
<accession>A0ACC2VED7</accession>
<name>A0ACC2VED7_9TREE</name>
<proteinExistence type="predicted"/>
<sequence>MSALFLDLPSGSGTASRAPARVTIHPSVLAQILDHHARRPTTESDSSRVIGTLLGVRHADTSASATAGGVAELEIRSCFALPHSETESQVAVDMDYHKNMTELMGRVTGSGAGKEVIVGWYSSSAEINPYSALIHNFFAHETGPATPAIHLTVDTEALANGNAQGALAIKAYVAQQVGANPKPQNNVFLPVPCLIKYHLTEKAGLDLLVPNQQSATPTISVPPLQTLSQSLQTLTTQIGQIESYVAGFSSSSSTPSATDIEVGKYLLDAVGRWKSEAKQAGGAALLASDEDAEKDEEDGEEGVKKGLQDALSVSYLSALVRSQGELSARLNFSTSGVLQPTPFTLVNIIKQDSTQISPLLAFVATDTVSPPLQANSVKMDSSEHAVPNFKYSPATPYQAVDPAIRTSANDARPPNATGSTSTMQSLSGNFDHTTATRAGFPGPVKSVGRPMPFAIPGKRVTQEDSTDVEDSGRKSLKNVTKGSVEAIAIAQDGAVQHKQNNASSSGNIFTSFFHGTTTPDLPVTHRVLGPTTCQNTIPSSLASGPPRTGLFASTSLARQQGNTSVQKQAQHAPAQLDEEFSQSLPLPDASFVEDSYQTQNHADDSYQTQAHVKDSYRSQGHTDDSYQTQGYGNESYRTRGDGTSKEDNYAQADDRAESEGLLETAGKEVAIQSHDQAEDQFLERHESMSLSATGNANMVTEEDILARVNIEGVTGQLRLEAESHTANHHPTVEEPQLLPAHQPWKDIPALADDSREGNPIGSQHKAGMPGRQHQEEHGSVSKRQTTADPGKKVGPAQSTGNDPSQLAAVDKKSSDIAPRIVNNAIQRSSSSHSRSVRVLPSKKQRAPLRSTSDVVNTNLVISNAIVPKPTSGKPHQDDVVSEMVVDHQAPLKILPQPTAQSTIMQVSRNSVAGRKVSASSGVKAVPESGVSKKKTHDSMKQQMVGGAKDQITANTRYQKRINQSVGGLAISAEELRAARDVAKPPPPEAVNVHLDGAVFQPIATPTKQQRVTALDAVFSRANISSPSSRASKVHPRAVQGQARQTRHDMVSAMRGTSRLNQSVGASHDGIIDEKAAINLMFKAREREAEITRLQNQVKALLDEATILEKEKIELLTKNEETLSKNEQALRKQKEAVARARDIVNQSQEM</sequence>
<dbReference type="EMBL" id="JASBWT010000016">
    <property type="protein sequence ID" value="KAJ9097673.1"/>
    <property type="molecule type" value="Genomic_DNA"/>
</dbReference>
<reference evidence="1" key="1">
    <citation type="submission" date="2023-04" db="EMBL/GenBank/DDBJ databases">
        <title>Draft Genome sequencing of Naganishia species isolated from polar environments using Oxford Nanopore Technology.</title>
        <authorList>
            <person name="Leo P."/>
            <person name="Venkateswaran K."/>
        </authorList>
    </citation>
    <scope>NUCLEOTIDE SEQUENCE</scope>
    <source>
        <strain evidence="1">MNA-CCFEE 5423</strain>
    </source>
</reference>
<keyword evidence="2" id="KW-1185">Reference proteome</keyword>
<protein>
    <submittedName>
        <fullName evidence="1">Uncharacterized protein</fullName>
    </submittedName>
</protein>
<gene>
    <name evidence="1" type="ORF">QFC21_004710</name>
</gene>
<comment type="caution">
    <text evidence="1">The sequence shown here is derived from an EMBL/GenBank/DDBJ whole genome shotgun (WGS) entry which is preliminary data.</text>
</comment>
<evidence type="ECO:0000313" key="2">
    <source>
        <dbReference type="Proteomes" id="UP001227268"/>
    </source>
</evidence>
<dbReference type="Proteomes" id="UP001227268">
    <property type="component" value="Unassembled WGS sequence"/>
</dbReference>
<organism evidence="1 2">
    <name type="scientific">Naganishia friedmannii</name>
    <dbReference type="NCBI Taxonomy" id="89922"/>
    <lineage>
        <taxon>Eukaryota</taxon>
        <taxon>Fungi</taxon>
        <taxon>Dikarya</taxon>
        <taxon>Basidiomycota</taxon>
        <taxon>Agaricomycotina</taxon>
        <taxon>Tremellomycetes</taxon>
        <taxon>Filobasidiales</taxon>
        <taxon>Filobasidiaceae</taxon>
        <taxon>Naganishia</taxon>
    </lineage>
</organism>